<dbReference type="Gene3D" id="2.60.40.10">
    <property type="entry name" value="Immunoglobulins"/>
    <property type="match status" value="1"/>
</dbReference>
<evidence type="ECO:0000256" key="6">
    <source>
        <dbReference type="ARBA" id="ARBA00023295"/>
    </source>
</evidence>
<dbReference type="PANTHER" id="PTHR30620:SF16">
    <property type="entry name" value="LYSOSOMAL BETA GLUCOSIDASE"/>
    <property type="match status" value="1"/>
</dbReference>
<dbReference type="InterPro" id="IPR036962">
    <property type="entry name" value="Glyco_hydro_3_N_sf"/>
</dbReference>
<dbReference type="InterPro" id="IPR013783">
    <property type="entry name" value="Ig-like_fold"/>
</dbReference>
<dbReference type="PRINTS" id="PR00133">
    <property type="entry name" value="GLHYDRLASE3"/>
</dbReference>
<dbReference type="SUPFAM" id="SSF51445">
    <property type="entry name" value="(Trans)glycosidases"/>
    <property type="match status" value="1"/>
</dbReference>
<dbReference type="Pfam" id="PF14310">
    <property type="entry name" value="Fn3-like"/>
    <property type="match status" value="1"/>
</dbReference>
<dbReference type="Proteomes" id="UP000053157">
    <property type="component" value="Unassembled WGS sequence"/>
</dbReference>
<protein>
    <recommendedName>
        <fullName evidence="3">beta-glucosidase</fullName>
        <ecNumber evidence="3">3.2.1.21</ecNumber>
    </recommendedName>
</protein>
<organism evidence="8 9">
    <name type="scientific">Haloferax profundi</name>
    <dbReference type="NCBI Taxonomy" id="1544718"/>
    <lineage>
        <taxon>Archaea</taxon>
        <taxon>Methanobacteriati</taxon>
        <taxon>Methanobacteriota</taxon>
        <taxon>Stenosarchaea group</taxon>
        <taxon>Halobacteria</taxon>
        <taxon>Halobacteriales</taxon>
        <taxon>Haloferacaceae</taxon>
        <taxon>Haloferax</taxon>
    </lineage>
</organism>
<dbReference type="OrthoDB" id="30657at2157"/>
<dbReference type="FunFam" id="2.60.40.10:FF:000495">
    <property type="entry name" value="Periplasmic beta-glucosidase"/>
    <property type="match status" value="1"/>
</dbReference>
<feature type="domain" description="Fibronectin type III-like" evidence="7">
    <location>
        <begin position="660"/>
        <end position="729"/>
    </location>
</feature>
<dbReference type="NCBIfam" id="NF011678">
    <property type="entry name" value="PRK15098.1"/>
    <property type="match status" value="1"/>
</dbReference>
<comment type="similarity">
    <text evidence="2">Belongs to the glycosyl hydrolase 3 family.</text>
</comment>
<keyword evidence="6" id="KW-0326">Glycosidase</keyword>
<dbReference type="RefSeq" id="WP_058573905.1">
    <property type="nucleotide sequence ID" value="NZ_LOPV01000716.1"/>
</dbReference>
<keyword evidence="4" id="KW-0732">Signal</keyword>
<dbReference type="InterPro" id="IPR002772">
    <property type="entry name" value="Glyco_hydro_3_C"/>
</dbReference>
<keyword evidence="5 8" id="KW-0378">Hydrolase</keyword>
<evidence type="ECO:0000313" key="8">
    <source>
        <dbReference type="EMBL" id="KTG07518.1"/>
    </source>
</evidence>
<gene>
    <name evidence="8" type="ORF">AUR66_05220</name>
</gene>
<evidence type="ECO:0000256" key="1">
    <source>
        <dbReference type="ARBA" id="ARBA00000448"/>
    </source>
</evidence>
<dbReference type="EC" id="3.2.1.21" evidence="3"/>
<dbReference type="GO" id="GO:0008422">
    <property type="term" value="F:beta-glucosidase activity"/>
    <property type="evidence" value="ECO:0007669"/>
    <property type="project" value="UniProtKB-EC"/>
</dbReference>
<dbReference type="InterPro" id="IPR051915">
    <property type="entry name" value="Cellulose_Degrad_GH3"/>
</dbReference>
<comment type="catalytic activity">
    <reaction evidence="1">
        <text>Hydrolysis of terminal, non-reducing beta-D-glucosyl residues with release of beta-D-glucose.</text>
        <dbReference type="EC" id="3.2.1.21"/>
    </reaction>
</comment>
<evidence type="ECO:0000256" key="4">
    <source>
        <dbReference type="ARBA" id="ARBA00022729"/>
    </source>
</evidence>
<proteinExistence type="inferred from homology"/>
<dbReference type="Gene3D" id="3.40.50.1700">
    <property type="entry name" value="Glycoside hydrolase family 3 C-terminal domain"/>
    <property type="match status" value="1"/>
</dbReference>
<dbReference type="GO" id="GO:0009251">
    <property type="term" value="P:glucan catabolic process"/>
    <property type="evidence" value="ECO:0007669"/>
    <property type="project" value="TreeGrafter"/>
</dbReference>
<evidence type="ECO:0000259" key="7">
    <source>
        <dbReference type="SMART" id="SM01217"/>
    </source>
</evidence>
<dbReference type="FunFam" id="3.20.20.300:FF:000005">
    <property type="entry name" value="Periplasmic beta-glucosidase"/>
    <property type="match status" value="1"/>
</dbReference>
<dbReference type="Pfam" id="PF01915">
    <property type="entry name" value="Glyco_hydro_3_C"/>
    <property type="match status" value="1"/>
</dbReference>
<dbReference type="EMBL" id="LOPV01000716">
    <property type="protein sequence ID" value="KTG07518.1"/>
    <property type="molecule type" value="Genomic_DNA"/>
</dbReference>
<comment type="caution">
    <text evidence="8">The sequence shown here is derived from an EMBL/GenBank/DDBJ whole genome shotgun (WGS) entry which is preliminary data.</text>
</comment>
<name>A0A0W1R2K3_9EURY</name>
<accession>A0A0W1R2K3</accession>
<dbReference type="AlphaFoldDB" id="A0A0W1R2K3"/>
<dbReference type="SUPFAM" id="SSF52279">
    <property type="entry name" value="Beta-D-glucan exohydrolase, C-terminal domain"/>
    <property type="match status" value="1"/>
</dbReference>
<dbReference type="InterPro" id="IPR036881">
    <property type="entry name" value="Glyco_hydro_3_C_sf"/>
</dbReference>
<evidence type="ECO:0000256" key="2">
    <source>
        <dbReference type="ARBA" id="ARBA00005336"/>
    </source>
</evidence>
<evidence type="ECO:0000256" key="5">
    <source>
        <dbReference type="ARBA" id="ARBA00022801"/>
    </source>
</evidence>
<dbReference type="InterPro" id="IPR017853">
    <property type="entry name" value="GH"/>
</dbReference>
<dbReference type="Gene3D" id="3.20.20.300">
    <property type="entry name" value="Glycoside hydrolase, family 3, N-terminal domain"/>
    <property type="match status" value="1"/>
</dbReference>
<dbReference type="PANTHER" id="PTHR30620">
    <property type="entry name" value="PERIPLASMIC BETA-GLUCOSIDASE-RELATED"/>
    <property type="match status" value="1"/>
</dbReference>
<dbReference type="InterPro" id="IPR026891">
    <property type="entry name" value="Fn3-like"/>
</dbReference>
<dbReference type="InterPro" id="IPR001764">
    <property type="entry name" value="Glyco_hydro_3_N"/>
</dbReference>
<dbReference type="Pfam" id="PF00933">
    <property type="entry name" value="Glyco_hydro_3"/>
    <property type="match status" value="1"/>
</dbReference>
<sequence length="742" mass="79831">MHTQTRSVLDLLSADRRAEVQERVETVLSELTLAEKVGQLNQLNADFATGTAVGDMDVEQGVLDGEIGSVLNAADLDEARRLQTLAVEESDHGVPLLLALDVIHGYRTIFPIPLGEAASWSPEMAELSARVAATEAAASGVHWTFAPSVDVGRDPRWGRVMEAAGEDPYLSSEISMARVRGFQGDDLAADDSILACAKHYVGYGASEAGREYNTVDISETNLREVHLPPFEACLEAGVGSVMNAFNLYERVPASSNEELVDVILRGELGFEDVVVSDWNSFGELVEHGVASDLREVARACLEAGSDVDMVSGAYATELVELVEDGVVDESLVDEAVRRVLTVKGALGLFEDPYRYFDADRQSRRVLTDEHREAARDVARESLVLLKNEGAVLPLDGDEDVALVGGLADSATDMLGAWRAEGEPDDVTTLKASLTDRLETLTYVEGCDPDGTVSDEQLEAAVETVESADVAVVAVGERYDQSGEAASRAHIDLPGDQRALLEALVETGTPVAAVLFNGRPLAIDWETEHVPALLEAWFPGVEAGPAISDVLLGAHNPSGRLPMTFPVTEGQIPVYYNHLKTGRPAEDAGVDLTTPPADHGEKYVSRYLDIPNEPLYAFGHGESYTDFAYTDVSLGAAAITAAEPLSVDVTLENVGDRAGTEVVQVYLSDRVGSRARPVRELVRFENVDLDAGESRTVSFELTAADLAFWTADEEYAAEPGEFEVQVGHAADEIAVVETFELVE</sequence>
<evidence type="ECO:0000256" key="3">
    <source>
        <dbReference type="ARBA" id="ARBA00012744"/>
    </source>
</evidence>
<keyword evidence="9" id="KW-1185">Reference proteome</keyword>
<reference evidence="8 9" key="1">
    <citation type="submission" date="2015-12" db="EMBL/GenBank/DDBJ databases">
        <title>Haloferax profundi sp. nov. isolated from the Discovery deep brine-seawater interface in the Red Sea.</title>
        <authorList>
            <person name="Zhang G."/>
            <person name="Stingl U."/>
            <person name="Rashid M."/>
        </authorList>
    </citation>
    <scope>NUCLEOTIDE SEQUENCE [LARGE SCALE GENOMIC DNA]</scope>
    <source>
        <strain evidence="8 9">SB29</strain>
    </source>
</reference>
<dbReference type="SMART" id="SM01217">
    <property type="entry name" value="Fn3_like"/>
    <property type="match status" value="1"/>
</dbReference>
<evidence type="ECO:0000313" key="9">
    <source>
        <dbReference type="Proteomes" id="UP000053157"/>
    </source>
</evidence>